<dbReference type="PANTHER" id="PTHR13539">
    <property type="entry name" value="CALMODULIN-LYSINE N-METHYLTRANSFERASE"/>
    <property type="match status" value="1"/>
</dbReference>
<dbReference type="PANTHER" id="PTHR13539:SF3">
    <property type="entry name" value="CALMODULIN-LYSINE N-METHYLTRANSFERASE"/>
    <property type="match status" value="1"/>
</dbReference>
<dbReference type="EC" id="2.1.1.60" evidence="3"/>
<protein>
    <recommendedName>
        <fullName evidence="4">Calmodulin-lysine N-methyltransferase</fullName>
        <ecNumber evidence="3">2.1.1.60</ecNumber>
    </recommendedName>
</protein>
<keyword evidence="9" id="KW-1185">Reference proteome</keyword>
<gene>
    <name evidence="10 11 12" type="primary">LOC106463826</name>
</gene>
<evidence type="ECO:0000313" key="12">
    <source>
        <dbReference type="RefSeq" id="XP_022247153.1"/>
    </source>
</evidence>
<dbReference type="RefSeq" id="XP_013779356.1">
    <property type="nucleotide sequence ID" value="XM_013923902.2"/>
</dbReference>
<dbReference type="InterPro" id="IPR025800">
    <property type="entry name" value="CaM-Lys-N-MeTrfase"/>
</dbReference>
<dbReference type="InterPro" id="IPR029063">
    <property type="entry name" value="SAM-dependent_MTases_sf"/>
</dbReference>
<reference evidence="10 11" key="1">
    <citation type="submission" date="2025-05" db="UniProtKB">
        <authorList>
            <consortium name="RefSeq"/>
        </authorList>
    </citation>
    <scope>IDENTIFICATION</scope>
    <source>
        <tissue evidence="10 11">Muscle</tissue>
    </source>
</reference>
<accession>A0ABM1SU47</accession>
<dbReference type="RefSeq" id="XP_022247152.1">
    <property type="nucleotide sequence ID" value="XM_022391444.1"/>
</dbReference>
<dbReference type="Gene3D" id="3.40.50.150">
    <property type="entry name" value="Vaccinia Virus protein VP39"/>
    <property type="match status" value="1"/>
</dbReference>
<organism evidence="9 12">
    <name type="scientific">Limulus polyphemus</name>
    <name type="common">Atlantic horseshoe crab</name>
    <dbReference type="NCBI Taxonomy" id="6850"/>
    <lineage>
        <taxon>Eukaryota</taxon>
        <taxon>Metazoa</taxon>
        <taxon>Ecdysozoa</taxon>
        <taxon>Arthropoda</taxon>
        <taxon>Chelicerata</taxon>
        <taxon>Merostomata</taxon>
        <taxon>Xiphosura</taxon>
        <taxon>Limulidae</taxon>
        <taxon>Limulus</taxon>
    </lineage>
</organism>
<keyword evidence="6" id="KW-0489">Methyltransferase</keyword>
<proteinExistence type="predicted"/>
<keyword evidence="7" id="KW-0808">Transferase</keyword>
<dbReference type="InterPro" id="IPR019410">
    <property type="entry name" value="Methyltransf_16"/>
</dbReference>
<comment type="subcellular location">
    <subcellularLocation>
        <location evidence="2">Cytoplasm</location>
    </subcellularLocation>
    <subcellularLocation>
        <location evidence="1">Nucleus</location>
    </subcellularLocation>
</comment>
<evidence type="ECO:0000256" key="7">
    <source>
        <dbReference type="ARBA" id="ARBA00022679"/>
    </source>
</evidence>
<evidence type="ECO:0000256" key="4">
    <source>
        <dbReference type="ARBA" id="ARBA00020594"/>
    </source>
</evidence>
<evidence type="ECO:0000256" key="5">
    <source>
        <dbReference type="ARBA" id="ARBA00022490"/>
    </source>
</evidence>
<dbReference type="Pfam" id="PF10294">
    <property type="entry name" value="Methyltransf_16"/>
    <property type="match status" value="1"/>
</dbReference>
<keyword evidence="5" id="KW-0963">Cytoplasm</keyword>
<dbReference type="GeneID" id="106463826"/>
<sequence>MLDMEADVREISRSYISSELPSSRSISIAKMRWKILAKALQEGRVQDLDVVPGSVRQFSTFGLVRMISLRENEACDPEGRWYECSCSEDAHFRLHIRILSNKVTVDELMGFDNTGNVCIWPSEEVLAYYCMKNKEAFERKSVCELGGGMTCLSGFAVAATGGAKEVFLTDGNMRSVKNVQVIVERNSSRFNKTRVISRLLRWDEEEDLQHLKQRFDYVVCADCMYFDSGRILLINTIWKIIKDTGLAVVLAPTRGNSFQKFVDEAQQKFHIEKLMIYDIHLWDLHIKLKKKKPDLYDENLHYPQMLLLRKL</sequence>
<evidence type="ECO:0000256" key="6">
    <source>
        <dbReference type="ARBA" id="ARBA00022603"/>
    </source>
</evidence>
<keyword evidence="8" id="KW-0539">Nucleus</keyword>
<name>A0ABM1SU47_LIMPO</name>
<dbReference type="Proteomes" id="UP000694941">
    <property type="component" value="Unplaced"/>
</dbReference>
<evidence type="ECO:0000256" key="8">
    <source>
        <dbReference type="ARBA" id="ARBA00023242"/>
    </source>
</evidence>
<dbReference type="SUPFAM" id="SSF53335">
    <property type="entry name" value="S-adenosyl-L-methionine-dependent methyltransferases"/>
    <property type="match status" value="1"/>
</dbReference>
<evidence type="ECO:0000313" key="9">
    <source>
        <dbReference type="Proteomes" id="UP000694941"/>
    </source>
</evidence>
<evidence type="ECO:0000256" key="3">
    <source>
        <dbReference type="ARBA" id="ARBA00011914"/>
    </source>
</evidence>
<dbReference type="RefSeq" id="XP_022247153.1">
    <property type="nucleotide sequence ID" value="XM_022391445.1"/>
</dbReference>
<evidence type="ECO:0000313" key="10">
    <source>
        <dbReference type="RefSeq" id="XP_013779356.1"/>
    </source>
</evidence>
<evidence type="ECO:0000256" key="2">
    <source>
        <dbReference type="ARBA" id="ARBA00004496"/>
    </source>
</evidence>
<evidence type="ECO:0000256" key="1">
    <source>
        <dbReference type="ARBA" id="ARBA00004123"/>
    </source>
</evidence>
<evidence type="ECO:0000313" key="11">
    <source>
        <dbReference type="RefSeq" id="XP_022247152.1"/>
    </source>
</evidence>